<dbReference type="Proteomes" id="UP001303760">
    <property type="component" value="Unassembled WGS sequence"/>
</dbReference>
<proteinExistence type="predicted"/>
<feature type="domain" description="Heterokaryon incompatibility" evidence="1">
    <location>
        <begin position="209"/>
        <end position="357"/>
    </location>
</feature>
<dbReference type="PANTHER" id="PTHR33112">
    <property type="entry name" value="DOMAIN PROTEIN, PUTATIVE-RELATED"/>
    <property type="match status" value="1"/>
</dbReference>
<sequence>MLCETCQSRISAAVGGGKNGIEAGGLYYCTLYDTKDELERGDAVGCYVCRTVWSDFSGPHGRQRLHESLPIRFSIHKLHSAIEADDDDPTNGTPFRITLSPTEHPITQHANRWIGPSLTLVPIPEDVSGVSSLGLNTTAEDPRTSTAESAELWAQWFRTCAESHAQCRNLAMRLPRFTPDRLIEIVGIPDEKDLRWRLVLREEIGDVAYLTLSHCWGSSLPLRLTRENYSNFLQPSSCSQLPKAYQDSLGITLSLGFRYIWIDSLCIIQDDKDDWRTQSSMMWNIYKSSECNIAATWASDDNGGCFAEREPWIAKPTILALDSASRHPTMYQVEHAARYNKDVEWAPLNTRCWVVQERYLPRKQLSFAHSQVYWECPEFVASEHLPTGIPKRLLGLVETVWPDSRKPSLGSSAEMDLRHKWTRLAEYYPKCRLTYPSDKLIALSGLATEVRNATNDVYLAGVWQDDLRRQLCWIPQYIHIRSTPSVYLAPTWSWVSWDGPVRMDKRSYRDGQSNHDVDCLEVLDVSAHSEDPTGLHSFTKLDLTVQGIALWARVLPAGSSSSCGLRCWRTWD</sequence>
<dbReference type="EMBL" id="MU860048">
    <property type="protein sequence ID" value="KAK4240097.1"/>
    <property type="molecule type" value="Genomic_DNA"/>
</dbReference>
<comment type="caution">
    <text evidence="2">The sequence shown here is derived from an EMBL/GenBank/DDBJ whole genome shotgun (WGS) entry which is preliminary data.</text>
</comment>
<reference evidence="2" key="2">
    <citation type="submission" date="2023-05" db="EMBL/GenBank/DDBJ databases">
        <authorList>
            <consortium name="Lawrence Berkeley National Laboratory"/>
            <person name="Steindorff A."/>
            <person name="Hensen N."/>
            <person name="Bonometti L."/>
            <person name="Westerberg I."/>
            <person name="Brannstrom I.O."/>
            <person name="Guillou S."/>
            <person name="Cros-Aarteil S."/>
            <person name="Calhoun S."/>
            <person name="Haridas S."/>
            <person name="Kuo A."/>
            <person name="Mondo S."/>
            <person name="Pangilinan J."/>
            <person name="Riley R."/>
            <person name="Labutti K."/>
            <person name="Andreopoulos B."/>
            <person name="Lipzen A."/>
            <person name="Chen C."/>
            <person name="Yanf M."/>
            <person name="Daum C."/>
            <person name="Ng V."/>
            <person name="Clum A."/>
            <person name="Ohm R."/>
            <person name="Martin F."/>
            <person name="Silar P."/>
            <person name="Natvig D."/>
            <person name="Lalanne C."/>
            <person name="Gautier V."/>
            <person name="Ament-Velasquez S.L."/>
            <person name="Kruys A."/>
            <person name="Hutchinson M.I."/>
            <person name="Powell A.J."/>
            <person name="Barry K."/>
            <person name="Miller A.N."/>
            <person name="Grigoriev I.V."/>
            <person name="Debuchy R."/>
            <person name="Gladieux P."/>
            <person name="Thoren M.H."/>
            <person name="Johannesson H."/>
        </authorList>
    </citation>
    <scope>NUCLEOTIDE SEQUENCE</scope>
    <source>
        <strain evidence="2">CBS 532.94</strain>
    </source>
</reference>
<accession>A0AAN7CFF6</accession>
<evidence type="ECO:0000313" key="3">
    <source>
        <dbReference type="Proteomes" id="UP001303760"/>
    </source>
</evidence>
<organism evidence="2 3">
    <name type="scientific">Achaetomium macrosporum</name>
    <dbReference type="NCBI Taxonomy" id="79813"/>
    <lineage>
        <taxon>Eukaryota</taxon>
        <taxon>Fungi</taxon>
        <taxon>Dikarya</taxon>
        <taxon>Ascomycota</taxon>
        <taxon>Pezizomycotina</taxon>
        <taxon>Sordariomycetes</taxon>
        <taxon>Sordariomycetidae</taxon>
        <taxon>Sordariales</taxon>
        <taxon>Chaetomiaceae</taxon>
        <taxon>Achaetomium</taxon>
    </lineage>
</organism>
<gene>
    <name evidence="2" type="ORF">C8A03DRAFT_13573</name>
</gene>
<dbReference type="InterPro" id="IPR010730">
    <property type="entry name" value="HET"/>
</dbReference>
<evidence type="ECO:0000313" key="2">
    <source>
        <dbReference type="EMBL" id="KAK4240097.1"/>
    </source>
</evidence>
<dbReference type="PANTHER" id="PTHR33112:SF10">
    <property type="entry name" value="TOL"/>
    <property type="match status" value="1"/>
</dbReference>
<reference evidence="2" key="1">
    <citation type="journal article" date="2023" name="Mol. Phylogenet. Evol.">
        <title>Genome-scale phylogeny and comparative genomics of the fungal order Sordariales.</title>
        <authorList>
            <person name="Hensen N."/>
            <person name="Bonometti L."/>
            <person name="Westerberg I."/>
            <person name="Brannstrom I.O."/>
            <person name="Guillou S."/>
            <person name="Cros-Aarteil S."/>
            <person name="Calhoun S."/>
            <person name="Haridas S."/>
            <person name="Kuo A."/>
            <person name="Mondo S."/>
            <person name="Pangilinan J."/>
            <person name="Riley R."/>
            <person name="LaButti K."/>
            <person name="Andreopoulos B."/>
            <person name="Lipzen A."/>
            <person name="Chen C."/>
            <person name="Yan M."/>
            <person name="Daum C."/>
            <person name="Ng V."/>
            <person name="Clum A."/>
            <person name="Steindorff A."/>
            <person name="Ohm R.A."/>
            <person name="Martin F."/>
            <person name="Silar P."/>
            <person name="Natvig D.O."/>
            <person name="Lalanne C."/>
            <person name="Gautier V."/>
            <person name="Ament-Velasquez S.L."/>
            <person name="Kruys A."/>
            <person name="Hutchinson M.I."/>
            <person name="Powell A.J."/>
            <person name="Barry K."/>
            <person name="Miller A.N."/>
            <person name="Grigoriev I.V."/>
            <person name="Debuchy R."/>
            <person name="Gladieux P."/>
            <person name="Hiltunen Thoren M."/>
            <person name="Johannesson H."/>
        </authorList>
    </citation>
    <scope>NUCLEOTIDE SEQUENCE</scope>
    <source>
        <strain evidence="2">CBS 532.94</strain>
    </source>
</reference>
<keyword evidence="3" id="KW-1185">Reference proteome</keyword>
<name>A0AAN7CFF6_9PEZI</name>
<dbReference type="Pfam" id="PF06985">
    <property type="entry name" value="HET"/>
    <property type="match status" value="1"/>
</dbReference>
<evidence type="ECO:0000259" key="1">
    <source>
        <dbReference type="Pfam" id="PF06985"/>
    </source>
</evidence>
<dbReference type="AlphaFoldDB" id="A0AAN7CFF6"/>
<protein>
    <submittedName>
        <fullName evidence="2">HET-domain-containing protein</fullName>
    </submittedName>
</protein>